<keyword evidence="2" id="KW-0732">Signal</keyword>
<evidence type="ECO:0000256" key="2">
    <source>
        <dbReference type="SAM" id="SignalP"/>
    </source>
</evidence>
<reference evidence="4" key="2">
    <citation type="submission" date="2025-08" db="UniProtKB">
        <authorList>
            <consortium name="RefSeq"/>
        </authorList>
    </citation>
    <scope>IDENTIFICATION</scope>
    <source>
        <tissue evidence="4">Blood</tissue>
    </source>
</reference>
<protein>
    <submittedName>
        <fullName evidence="4">Specifically androgen-regulated gene protein isoform X1</fullName>
    </submittedName>
</protein>
<feature type="region of interest" description="Disordered" evidence="1">
    <location>
        <begin position="275"/>
        <end position="317"/>
    </location>
</feature>
<name>A0A2D0PNJ6_ICTPU</name>
<evidence type="ECO:0000313" key="3">
    <source>
        <dbReference type="Proteomes" id="UP000221080"/>
    </source>
</evidence>
<dbReference type="OrthoDB" id="9898538at2759"/>
<dbReference type="Proteomes" id="UP000221080">
    <property type="component" value="Chromosome 21"/>
</dbReference>
<feature type="chain" id="PRO_5039886949" evidence="2">
    <location>
        <begin position="20"/>
        <end position="449"/>
    </location>
</feature>
<evidence type="ECO:0000313" key="4">
    <source>
        <dbReference type="RefSeq" id="XP_017306640.3"/>
    </source>
</evidence>
<dbReference type="STRING" id="7998.ENSIPUP00000006649"/>
<gene>
    <name evidence="4" type="primary">zgc:158258</name>
</gene>
<dbReference type="RefSeq" id="XP_017306640.3">
    <property type="nucleotide sequence ID" value="XM_017451151.3"/>
</dbReference>
<dbReference type="GeneID" id="108255287"/>
<feature type="region of interest" description="Disordered" evidence="1">
    <location>
        <begin position="233"/>
        <end position="258"/>
    </location>
</feature>
<dbReference type="PANTHER" id="PTHR21555">
    <property type="entry name" value="SPECIFICALLY ANDROGEN-REGULATED GENE PROTEIN"/>
    <property type="match status" value="1"/>
</dbReference>
<evidence type="ECO:0000256" key="1">
    <source>
        <dbReference type="SAM" id="MobiDB-lite"/>
    </source>
</evidence>
<reference evidence="3" key="1">
    <citation type="journal article" date="2016" name="Nat. Commun.">
        <title>The channel catfish genome sequence provides insights into the evolution of scale formation in teleosts.</title>
        <authorList>
            <person name="Liu Z."/>
            <person name="Liu S."/>
            <person name="Yao J."/>
            <person name="Bao L."/>
            <person name="Zhang J."/>
            <person name="Li Y."/>
            <person name="Jiang C."/>
            <person name="Sun L."/>
            <person name="Wang R."/>
            <person name="Zhang Y."/>
            <person name="Zhou T."/>
            <person name="Zeng Q."/>
            <person name="Fu Q."/>
            <person name="Gao S."/>
            <person name="Li N."/>
            <person name="Koren S."/>
            <person name="Jiang Y."/>
            <person name="Zimin A."/>
            <person name="Xu P."/>
            <person name="Phillippy A.M."/>
            <person name="Geng X."/>
            <person name="Song L."/>
            <person name="Sun F."/>
            <person name="Li C."/>
            <person name="Wang X."/>
            <person name="Chen A."/>
            <person name="Jin Y."/>
            <person name="Yuan Z."/>
            <person name="Yang Y."/>
            <person name="Tan S."/>
            <person name="Peatman E."/>
            <person name="Lu J."/>
            <person name="Qin Z."/>
            <person name="Dunham R."/>
            <person name="Li Z."/>
            <person name="Sonstegard T."/>
            <person name="Feng J."/>
            <person name="Danzmann R.G."/>
            <person name="Schroeder S."/>
            <person name="Scheffler B."/>
            <person name="Duke M.V."/>
            <person name="Ballard L."/>
            <person name="Kucuktas H."/>
            <person name="Kaltenboeck L."/>
            <person name="Liu H."/>
            <person name="Armbruster J."/>
            <person name="Xie Y."/>
            <person name="Kirby M.L."/>
            <person name="Tian Y."/>
            <person name="Flanagan M.E."/>
            <person name="Mu W."/>
            <person name="Waldbieser G.C."/>
        </authorList>
    </citation>
    <scope>NUCLEOTIDE SEQUENCE [LARGE SCALE GENOMIC DNA]</scope>
    <source>
        <strain evidence="3">SDA103</strain>
    </source>
</reference>
<proteinExistence type="predicted"/>
<dbReference type="PANTHER" id="PTHR21555:SF0">
    <property type="entry name" value="SPECIFICALLY ANDROGEN-REGULATED GENE PROTEIN"/>
    <property type="match status" value="1"/>
</dbReference>
<feature type="compositionally biased region" description="Basic and acidic residues" evidence="1">
    <location>
        <begin position="233"/>
        <end position="242"/>
    </location>
</feature>
<feature type="compositionally biased region" description="Polar residues" evidence="1">
    <location>
        <begin position="275"/>
        <end position="301"/>
    </location>
</feature>
<dbReference type="AlphaFoldDB" id="A0A2D0PNJ6"/>
<accession>A0A2D0PNJ6</accession>
<feature type="signal peptide" evidence="2">
    <location>
        <begin position="1"/>
        <end position="19"/>
    </location>
</feature>
<organism evidence="3 4">
    <name type="scientific">Ictalurus punctatus</name>
    <name type="common">Channel catfish</name>
    <name type="synonym">Silurus punctatus</name>
    <dbReference type="NCBI Taxonomy" id="7998"/>
    <lineage>
        <taxon>Eukaryota</taxon>
        <taxon>Metazoa</taxon>
        <taxon>Chordata</taxon>
        <taxon>Craniata</taxon>
        <taxon>Vertebrata</taxon>
        <taxon>Euteleostomi</taxon>
        <taxon>Actinopterygii</taxon>
        <taxon>Neopterygii</taxon>
        <taxon>Teleostei</taxon>
        <taxon>Ostariophysi</taxon>
        <taxon>Siluriformes</taxon>
        <taxon>Ictaluridae</taxon>
        <taxon>Ictalurus</taxon>
    </lineage>
</organism>
<dbReference type="KEGG" id="ipu:108255287"/>
<dbReference type="InterPro" id="IPR026152">
    <property type="entry name" value="SARG"/>
</dbReference>
<keyword evidence="3" id="KW-1185">Reference proteome</keyword>
<dbReference type="Pfam" id="PF15385">
    <property type="entry name" value="SARG"/>
    <property type="match status" value="3"/>
</dbReference>
<sequence>MCPWWLCSDWLLVVPLVAGQCILVYGAGSQSAVLPQRFSGLDTGLRVVFFKTAQLHDKAMRRRAHGHSDGTNSCDRIINFSSRSSDDSSQHLSPEETACLIFLEETIESIETEDDFLPSDDAQSYGNTISKNHDDITCGVPQDQSSCNSVPVTGSTDDLSAEEKACLEFLEETINSLENGGLSTDDAESLPESYHTIVKKHHFNQIKNYFVPTPLVLTTSNSNVPLKRMACSKEKPPLDKDNSSQNDQPSADDASHRAPLSYDGLEELCKSVSTMKTSVEKQPSTHGDQMYSKKTQNISESRCSKPSPPPTAPKPKKIPSHIAILNPKGSNIPNPHSNLHCLSTSPENCGLMRQDKAKLETLSKLGLLKEDVIPENKQGLDAQLSSSLREWPQKNLLEKSGMKLESSLSNDEQLALQKLSHALRSSLQMVPDNDEERQWALRKLEFLKD</sequence>